<gene>
    <name evidence="1" type="ORF">SCOCK_50197</name>
</gene>
<proteinExistence type="predicted"/>
<keyword evidence="2" id="KW-1185">Reference proteome</keyword>
<sequence>MHHDELLFHVVHQPTGLSLKPAGAELDAAVTLLPRAAPAG</sequence>
<dbReference type="EMBL" id="CAJSLV010000081">
    <property type="protein sequence ID" value="CAG6397148.1"/>
    <property type="molecule type" value="Genomic_DNA"/>
</dbReference>
<evidence type="ECO:0000313" key="1">
    <source>
        <dbReference type="EMBL" id="CAG6397148.1"/>
    </source>
</evidence>
<name>A0A9W4GUB8_9ACTN</name>
<organism evidence="1 2">
    <name type="scientific">Actinacidiphila cocklensis</name>
    <dbReference type="NCBI Taxonomy" id="887465"/>
    <lineage>
        <taxon>Bacteria</taxon>
        <taxon>Bacillati</taxon>
        <taxon>Actinomycetota</taxon>
        <taxon>Actinomycetes</taxon>
        <taxon>Kitasatosporales</taxon>
        <taxon>Streptomycetaceae</taxon>
        <taxon>Actinacidiphila</taxon>
    </lineage>
</organism>
<accession>A0A9W4GUB8</accession>
<comment type="caution">
    <text evidence="1">The sequence shown here is derived from an EMBL/GenBank/DDBJ whole genome shotgun (WGS) entry which is preliminary data.</text>
</comment>
<evidence type="ECO:0000313" key="2">
    <source>
        <dbReference type="Proteomes" id="UP001152519"/>
    </source>
</evidence>
<dbReference type="AlphaFoldDB" id="A0A9W4GUB8"/>
<reference evidence="1" key="1">
    <citation type="submission" date="2021-05" db="EMBL/GenBank/DDBJ databases">
        <authorList>
            <person name="Arsene-Ploetze F."/>
        </authorList>
    </citation>
    <scope>NUCLEOTIDE SEQUENCE</scope>
    <source>
        <strain evidence="1">DSM 42138</strain>
    </source>
</reference>
<dbReference type="RefSeq" id="WP_274037745.1">
    <property type="nucleotide sequence ID" value="NZ_CAJSLV010000081.1"/>
</dbReference>
<dbReference type="Proteomes" id="UP001152519">
    <property type="component" value="Unassembled WGS sequence"/>
</dbReference>
<protein>
    <submittedName>
        <fullName evidence="1">Uncharacterized protein</fullName>
    </submittedName>
</protein>